<name>A0A067KQL5_JATCU</name>
<feature type="compositionally biased region" description="Basic and acidic residues" evidence="1">
    <location>
        <begin position="41"/>
        <end position="54"/>
    </location>
</feature>
<dbReference type="Proteomes" id="UP000027138">
    <property type="component" value="Unassembled WGS sequence"/>
</dbReference>
<reference evidence="2 3" key="1">
    <citation type="journal article" date="2014" name="PLoS ONE">
        <title>Global Analysis of Gene Expression Profiles in Physic Nut (Jatropha curcas L.) Seedlings Exposed to Salt Stress.</title>
        <authorList>
            <person name="Zhang L."/>
            <person name="Zhang C."/>
            <person name="Wu P."/>
            <person name="Chen Y."/>
            <person name="Li M."/>
            <person name="Jiang H."/>
            <person name="Wu G."/>
        </authorList>
    </citation>
    <scope>NUCLEOTIDE SEQUENCE [LARGE SCALE GENOMIC DNA]</scope>
    <source>
        <strain evidence="3">cv. GZQX0401</strain>
        <tissue evidence="2">Young leaves</tissue>
    </source>
</reference>
<evidence type="ECO:0000256" key="1">
    <source>
        <dbReference type="SAM" id="MobiDB-lite"/>
    </source>
</evidence>
<sequence length="119" mass="13154">MVYCEADRLTRAPNEPIKPSFRGVFISSSNQILDVFADPTGADKSRSNRAEEVARGSNQPNIFRADQTEPRMVSSSNQILEVITDPTGADKSRSNRAEEVARGSNQPNIFRADQTELRG</sequence>
<organism evidence="2 3">
    <name type="scientific">Jatropha curcas</name>
    <name type="common">Barbados nut</name>
    <dbReference type="NCBI Taxonomy" id="180498"/>
    <lineage>
        <taxon>Eukaryota</taxon>
        <taxon>Viridiplantae</taxon>
        <taxon>Streptophyta</taxon>
        <taxon>Embryophyta</taxon>
        <taxon>Tracheophyta</taxon>
        <taxon>Spermatophyta</taxon>
        <taxon>Magnoliopsida</taxon>
        <taxon>eudicotyledons</taxon>
        <taxon>Gunneridae</taxon>
        <taxon>Pentapetalae</taxon>
        <taxon>rosids</taxon>
        <taxon>fabids</taxon>
        <taxon>Malpighiales</taxon>
        <taxon>Euphorbiaceae</taxon>
        <taxon>Crotonoideae</taxon>
        <taxon>Jatropheae</taxon>
        <taxon>Jatropha</taxon>
    </lineage>
</organism>
<keyword evidence="3" id="KW-1185">Reference proteome</keyword>
<evidence type="ECO:0000313" key="3">
    <source>
        <dbReference type="Proteomes" id="UP000027138"/>
    </source>
</evidence>
<feature type="region of interest" description="Disordered" evidence="1">
    <location>
        <begin position="38"/>
        <end position="119"/>
    </location>
</feature>
<feature type="compositionally biased region" description="Basic and acidic residues" evidence="1">
    <location>
        <begin position="88"/>
        <end position="101"/>
    </location>
</feature>
<dbReference type="AlphaFoldDB" id="A0A067KQL5"/>
<gene>
    <name evidence="2" type="ORF">JCGZ_12214</name>
</gene>
<proteinExistence type="predicted"/>
<accession>A0A067KQL5</accession>
<protein>
    <submittedName>
        <fullName evidence="2">Uncharacterized protein</fullName>
    </submittedName>
</protein>
<evidence type="ECO:0000313" key="2">
    <source>
        <dbReference type="EMBL" id="KDP34585.1"/>
    </source>
</evidence>
<dbReference type="EMBL" id="KK914523">
    <property type="protein sequence ID" value="KDP34585.1"/>
    <property type="molecule type" value="Genomic_DNA"/>
</dbReference>